<name>A0A0B4XAE5_9HYPH</name>
<dbReference type="InterPro" id="IPR036866">
    <property type="entry name" value="RibonucZ/Hydroxyglut_hydro"/>
</dbReference>
<dbReference type="Proteomes" id="UP000031368">
    <property type="component" value="Plasmid pRgalR602b"/>
</dbReference>
<dbReference type="KEGG" id="rga:RGR602_PB00047"/>
<dbReference type="PANTHER" id="PTHR30619:SF1">
    <property type="entry name" value="RECOMBINATION PROTEIN 2"/>
    <property type="match status" value="1"/>
</dbReference>
<dbReference type="Gene3D" id="3.60.15.10">
    <property type="entry name" value="Ribonuclease Z/Hydroxyacylglutathione hydrolase-like"/>
    <property type="match status" value="1"/>
</dbReference>
<dbReference type="HOGENOM" id="CLU_037417_0_0_5"/>
<dbReference type="EMBL" id="CP006879">
    <property type="protein sequence ID" value="AJD43588.1"/>
    <property type="molecule type" value="Genomic_DNA"/>
</dbReference>
<dbReference type="GO" id="GO:0016787">
    <property type="term" value="F:hydrolase activity"/>
    <property type="evidence" value="ECO:0007669"/>
    <property type="project" value="UniProtKB-KW"/>
</dbReference>
<dbReference type="AlphaFoldDB" id="A0A0B4XAE5"/>
<sequence>MAKLKITKPKPKVDEPVGEPQQAKIRVRMYNVGFGDCFLLQIPGDPRPKRVVIDCGSLKNKHYNIQQISDQLIADVTDDDGVARIDLLVMSHRHADHISGFANKKWAAVEVGEVWMPWIESPTDPEAKKLWKKQKERAKALQFAVEKQATLGLALDPLLADVAAAALSNEDCLAVLHDGFAKKVVPKFYPQGDKVVEKIECVVLPGVDIFVLGPPRSRGALNQADPPTNQILLDGFNIDIDGNREKVRPFGEDWVDESAFWPGFDHQAIDEAASQKRLYEAVAAELDAELNNTSLILIFKIGEDYLLFPGDAQWGPWERVFADEQAVSLLSKVTFLKIGHHASHNATPATLLRDLVGKENRHDGKVRAMISMTPYSRWKGIPHPALLAELIKREDPFVISDAPTPVDGVTQQGDYWLEFEIG</sequence>
<dbReference type="SUPFAM" id="SSF56281">
    <property type="entry name" value="Metallo-hydrolase/oxidoreductase"/>
    <property type="match status" value="1"/>
</dbReference>
<proteinExistence type="predicted"/>
<organism evidence="1 2">
    <name type="scientific">Rhizobium gallicum bv. gallicum R602sp</name>
    <dbReference type="NCBI Taxonomy" id="1041138"/>
    <lineage>
        <taxon>Bacteria</taxon>
        <taxon>Pseudomonadati</taxon>
        <taxon>Pseudomonadota</taxon>
        <taxon>Alphaproteobacteria</taxon>
        <taxon>Hyphomicrobiales</taxon>
        <taxon>Rhizobiaceae</taxon>
        <taxon>Rhizobium/Agrobacterium group</taxon>
        <taxon>Rhizobium</taxon>
    </lineage>
</organism>
<reference evidence="1 2" key="1">
    <citation type="submission" date="2013-11" db="EMBL/GenBank/DDBJ databases">
        <title>Complete genome sequence of Rhizobium gallicum bv. gallicum R602.</title>
        <authorList>
            <person name="Bustos P."/>
            <person name="Santamaria R.I."/>
            <person name="Lozano L."/>
            <person name="Acosta J.L."/>
            <person name="Ormeno-Orrillo E."/>
            <person name="Rogel M.A."/>
            <person name="Romero D."/>
            <person name="Cevallos M.A."/>
            <person name="Martinez-Romero E."/>
            <person name="Gonzalez V."/>
        </authorList>
    </citation>
    <scope>NUCLEOTIDE SEQUENCE [LARGE SCALE GENOMIC DNA]</scope>
    <source>
        <strain evidence="1 2">R602</strain>
        <plasmid evidence="1 2">pRgalR602b</plasmid>
    </source>
</reference>
<evidence type="ECO:0000313" key="1">
    <source>
        <dbReference type="EMBL" id="AJD43588.1"/>
    </source>
</evidence>
<keyword evidence="1" id="KW-0614">Plasmid</keyword>
<protein>
    <submittedName>
        <fullName evidence="1">Metallo-beta-lactamase family hydrolase domain-containing protein</fullName>
    </submittedName>
</protein>
<evidence type="ECO:0000313" key="2">
    <source>
        <dbReference type="Proteomes" id="UP000031368"/>
    </source>
</evidence>
<gene>
    <name evidence="1" type="ORF">RGR602_PB00047</name>
</gene>
<dbReference type="PANTHER" id="PTHR30619">
    <property type="entry name" value="DNA INTERNALIZATION/COMPETENCE PROTEIN COMEC/REC2"/>
    <property type="match status" value="1"/>
</dbReference>
<geneLocation type="plasmid" evidence="1 2">
    <name>pRgalR602b</name>
</geneLocation>
<accession>A0A0B4XAE5</accession>
<dbReference type="InterPro" id="IPR052159">
    <property type="entry name" value="Competence_DNA_uptake"/>
</dbReference>
<keyword evidence="1" id="KW-0378">Hydrolase</keyword>
<keyword evidence="2" id="KW-1185">Reference proteome</keyword>